<keyword evidence="4" id="KW-0134">Cell wall</keyword>
<dbReference type="Gene3D" id="2.40.40.10">
    <property type="entry name" value="RlpA-like domain"/>
    <property type="match status" value="1"/>
</dbReference>
<dbReference type="AlphaFoldDB" id="A0A6J5UM07"/>
<dbReference type="SMART" id="SM00837">
    <property type="entry name" value="DPBB_1"/>
    <property type="match status" value="1"/>
</dbReference>
<keyword evidence="3 4" id="KW-0961">Cell wall biogenesis/degradation</keyword>
<evidence type="ECO:0000256" key="2">
    <source>
        <dbReference type="ARBA" id="ARBA00022729"/>
    </source>
</evidence>
<dbReference type="InterPro" id="IPR009009">
    <property type="entry name" value="RlpA-like_DPBB"/>
</dbReference>
<dbReference type="InterPro" id="IPR007112">
    <property type="entry name" value="Expansin/allergen_DPBB_dom"/>
</dbReference>
<evidence type="ECO:0000256" key="3">
    <source>
        <dbReference type="ARBA" id="ARBA00023316"/>
    </source>
</evidence>
<name>A0A6J5UM07_PRUAR</name>
<comment type="function">
    <text evidence="4">Causes loosening and extension of plant cell walls by disrupting non-covalent bonding between cellulose microfibrils and matrix glucans. No enzymatic activity has been found.</text>
</comment>
<dbReference type="PANTHER" id="PTHR31867">
    <property type="entry name" value="EXPANSIN-A15"/>
    <property type="match status" value="1"/>
</dbReference>
<dbReference type="InterPro" id="IPR002963">
    <property type="entry name" value="Expansin"/>
</dbReference>
<dbReference type="SUPFAM" id="SSF50685">
    <property type="entry name" value="Barwin-like endoglucanases"/>
    <property type="match status" value="1"/>
</dbReference>
<keyword evidence="1 4" id="KW-0964">Secreted</keyword>
<feature type="domain" description="Expansin-like EG45" evidence="6">
    <location>
        <begin position="58"/>
        <end position="153"/>
    </location>
</feature>
<dbReference type="Pfam" id="PF03330">
    <property type="entry name" value="DPBB_1"/>
    <property type="match status" value="1"/>
</dbReference>
<sequence>MAPPLGLSAVSSCASFWHIFLLVSMVLEGMIIVNVEANGWLSGHATFYGMNQDPATLGGACGYDNTFHAGFGVNTAALSSTLFRGGEACGACYQVICNYRIDPKWCLQRRAVTVTATNFCPPNNNGGWCNAPHQHLTCPRQLFFALHDKAMKA</sequence>
<comment type="subcellular location">
    <subcellularLocation>
        <location evidence="4">Secreted</location>
        <location evidence="4">Cell wall</location>
    </subcellularLocation>
    <subcellularLocation>
        <location evidence="4">Membrane</location>
        <topology evidence="4">Peripheral membrane protein</topology>
    </subcellularLocation>
</comment>
<dbReference type="GO" id="GO:0005576">
    <property type="term" value="C:extracellular region"/>
    <property type="evidence" value="ECO:0007669"/>
    <property type="project" value="InterPro"/>
</dbReference>
<dbReference type="GO" id="GO:0016020">
    <property type="term" value="C:membrane"/>
    <property type="evidence" value="ECO:0007669"/>
    <property type="project" value="UniProtKB-SubCell"/>
</dbReference>
<keyword evidence="5" id="KW-0472">Membrane</keyword>
<evidence type="ECO:0000313" key="8">
    <source>
        <dbReference type="Proteomes" id="UP000507222"/>
    </source>
</evidence>
<dbReference type="EMBL" id="CAEKDK010000004">
    <property type="protein sequence ID" value="CAB4277539.1"/>
    <property type="molecule type" value="Genomic_DNA"/>
</dbReference>
<dbReference type="PROSITE" id="PS50842">
    <property type="entry name" value="EXPANSIN_EG45"/>
    <property type="match status" value="1"/>
</dbReference>
<comment type="similarity">
    <text evidence="4">Belongs to the expansin family. Expansin A subfamily.</text>
</comment>
<dbReference type="Proteomes" id="UP000507222">
    <property type="component" value="Unassembled WGS sequence"/>
</dbReference>
<dbReference type="PRINTS" id="PR01225">
    <property type="entry name" value="EXPANSNFAMLY"/>
</dbReference>
<accession>A0A6J5UM07</accession>
<dbReference type="InterPro" id="IPR036908">
    <property type="entry name" value="RlpA-like_sf"/>
</dbReference>
<protein>
    <recommendedName>
        <fullName evidence="4">Expansin</fullName>
    </recommendedName>
</protein>
<keyword evidence="2" id="KW-0732">Signal</keyword>
<gene>
    <name evidence="7" type="ORF">CURHAP_LOCUS27302</name>
</gene>
<proteinExistence type="inferred from homology"/>
<dbReference type="InterPro" id="IPR007118">
    <property type="entry name" value="Expan_Lol_pI"/>
</dbReference>
<dbReference type="GO" id="GO:0009664">
    <property type="term" value="P:plant-type cell wall organization"/>
    <property type="evidence" value="ECO:0007669"/>
    <property type="project" value="InterPro"/>
</dbReference>
<evidence type="ECO:0000256" key="5">
    <source>
        <dbReference type="SAM" id="Phobius"/>
    </source>
</evidence>
<dbReference type="PRINTS" id="PR01226">
    <property type="entry name" value="EXPANSIN"/>
</dbReference>
<reference evidence="7 8" key="1">
    <citation type="submission" date="2020-05" db="EMBL/GenBank/DDBJ databases">
        <authorList>
            <person name="Campoy J."/>
            <person name="Schneeberger K."/>
            <person name="Spophaly S."/>
        </authorList>
    </citation>
    <scope>NUCLEOTIDE SEQUENCE [LARGE SCALE GENOMIC DNA]</scope>
    <source>
        <strain evidence="7">PruArmRojPasFocal</strain>
    </source>
</reference>
<evidence type="ECO:0000313" key="7">
    <source>
        <dbReference type="EMBL" id="CAB4277539.1"/>
    </source>
</evidence>
<keyword evidence="5" id="KW-1133">Transmembrane helix</keyword>
<feature type="transmembrane region" description="Helical" evidence="5">
    <location>
        <begin position="6"/>
        <end position="27"/>
    </location>
</feature>
<evidence type="ECO:0000259" key="6">
    <source>
        <dbReference type="PROSITE" id="PS50842"/>
    </source>
</evidence>
<evidence type="ECO:0000256" key="1">
    <source>
        <dbReference type="ARBA" id="ARBA00022525"/>
    </source>
</evidence>
<organism evidence="7 8">
    <name type="scientific">Prunus armeniaca</name>
    <name type="common">Apricot</name>
    <name type="synonym">Armeniaca vulgaris</name>
    <dbReference type="NCBI Taxonomy" id="36596"/>
    <lineage>
        <taxon>Eukaryota</taxon>
        <taxon>Viridiplantae</taxon>
        <taxon>Streptophyta</taxon>
        <taxon>Embryophyta</taxon>
        <taxon>Tracheophyta</taxon>
        <taxon>Spermatophyta</taxon>
        <taxon>Magnoliopsida</taxon>
        <taxon>eudicotyledons</taxon>
        <taxon>Gunneridae</taxon>
        <taxon>Pentapetalae</taxon>
        <taxon>rosids</taxon>
        <taxon>fabids</taxon>
        <taxon>Rosales</taxon>
        <taxon>Rosaceae</taxon>
        <taxon>Amygdaloideae</taxon>
        <taxon>Amygdaleae</taxon>
        <taxon>Prunus</taxon>
    </lineage>
</organism>
<evidence type="ECO:0000256" key="4">
    <source>
        <dbReference type="RuleBase" id="RU365023"/>
    </source>
</evidence>
<keyword evidence="5" id="KW-0812">Transmembrane</keyword>